<keyword evidence="2 3" id="KW-0067">ATP-binding</keyword>
<dbReference type="InterPro" id="IPR013126">
    <property type="entry name" value="Hsp_70_fam"/>
</dbReference>
<comment type="similarity">
    <text evidence="3">Belongs to the heat shock protein 70 family.</text>
</comment>
<protein>
    <submittedName>
        <fullName evidence="5">Heat shock 70 kDa protein homolog</fullName>
    </submittedName>
</protein>
<evidence type="ECO:0000256" key="4">
    <source>
        <dbReference type="SAM" id="MobiDB-lite"/>
    </source>
</evidence>
<dbReference type="InterPro" id="IPR043129">
    <property type="entry name" value="ATPase_NBD"/>
</dbReference>
<comment type="caution">
    <text evidence="5">The sequence shown here is derived from an EMBL/GenBank/DDBJ whole genome shotgun (WGS) entry which is preliminary data.</text>
</comment>
<dbReference type="Gene3D" id="3.30.420.40">
    <property type="match status" value="2"/>
</dbReference>
<feature type="region of interest" description="Disordered" evidence="4">
    <location>
        <begin position="430"/>
        <end position="458"/>
    </location>
</feature>
<evidence type="ECO:0000256" key="2">
    <source>
        <dbReference type="ARBA" id="ARBA00022840"/>
    </source>
</evidence>
<dbReference type="Proteomes" id="UP000465266">
    <property type="component" value="Unassembled WGS sequence"/>
</dbReference>
<evidence type="ECO:0000256" key="3">
    <source>
        <dbReference type="RuleBase" id="RU003322"/>
    </source>
</evidence>
<keyword evidence="1 3" id="KW-0547">Nucleotide-binding</keyword>
<keyword evidence="6" id="KW-1185">Reference proteome</keyword>
<dbReference type="SUPFAM" id="SSF53067">
    <property type="entry name" value="Actin-like ATPase domain"/>
    <property type="match status" value="2"/>
</dbReference>
<dbReference type="PANTHER" id="PTHR19375">
    <property type="entry name" value="HEAT SHOCK PROTEIN 70KDA"/>
    <property type="match status" value="1"/>
</dbReference>
<feature type="region of interest" description="Disordered" evidence="4">
    <location>
        <begin position="44"/>
        <end position="63"/>
    </location>
</feature>
<dbReference type="Gene3D" id="3.90.640.10">
    <property type="entry name" value="Actin, Chain A, domain 4"/>
    <property type="match status" value="1"/>
</dbReference>
<evidence type="ECO:0000313" key="6">
    <source>
        <dbReference type="Proteomes" id="UP000465266"/>
    </source>
</evidence>
<dbReference type="Pfam" id="PF00012">
    <property type="entry name" value="HSP70"/>
    <property type="match status" value="1"/>
</dbReference>
<dbReference type="PRINTS" id="PR00301">
    <property type="entry name" value="HEATSHOCK70"/>
</dbReference>
<proteinExistence type="inferred from homology"/>
<dbReference type="EMBL" id="BLKG01000212">
    <property type="protein sequence ID" value="GFF99288.1"/>
    <property type="molecule type" value="Genomic_DNA"/>
</dbReference>
<name>A0ABQ1BDK0_9EURO</name>
<organism evidence="5 6">
    <name type="scientific">Aspergillus udagawae</name>
    <dbReference type="NCBI Taxonomy" id="91492"/>
    <lineage>
        <taxon>Eukaryota</taxon>
        <taxon>Fungi</taxon>
        <taxon>Dikarya</taxon>
        <taxon>Ascomycota</taxon>
        <taxon>Pezizomycotina</taxon>
        <taxon>Eurotiomycetes</taxon>
        <taxon>Eurotiomycetidae</taxon>
        <taxon>Eurotiales</taxon>
        <taxon>Aspergillaceae</taxon>
        <taxon>Aspergillus</taxon>
        <taxon>Aspergillus subgen. Fumigati</taxon>
    </lineage>
</organism>
<sequence>MALLTIGVDLGEAFSSVAVFRNGRVDIIQDSHGRKKFPIADLLRTEGNGPRQDQRSSLDNADNSATLIHQDHITTILRKIKSLAESYLHEPVEHAVITVPVSYGDLERQTTRDAARRAGLTVLRLLNTPTAAGIAQWVDRPRNSLMLVLDVAASRADATLLEVSDGLFEIKCSGTDAWLDGRSYDLRLLDHFRPEIRGRNHDPALEACERLQASPESVSHDSFNNTDYFDSMCSDIVKSIKALISQVLKDGNLEISDVREVVLVGDSELLPRFHGIIVPIFERSPDGIWCPHMACARGAAIQAASLFSPSFCYDLLVLDIVPSATYLELHAGCLVQIWPRNAVLTRQSTIRMAVPSHLSLPRNLKVLEGQFGSRKVVGAFDLTPLYTLFAPGRGLEIELTAAVDLDGVLDASLVCADSDSHSETTIILKKSPFPGLESHHPQRTQTGTDNGRPKGSVSSYVTSLKSLSRTLMPQQQKILENVIAQVENQLRDRQDRNKVEDQLALEQMIRAADTVINSETVLTDNL</sequence>
<evidence type="ECO:0000313" key="5">
    <source>
        <dbReference type="EMBL" id="GFF99288.1"/>
    </source>
</evidence>
<evidence type="ECO:0000256" key="1">
    <source>
        <dbReference type="ARBA" id="ARBA00022741"/>
    </source>
</evidence>
<gene>
    <name evidence="5" type="ORF">IFM53868_10212</name>
</gene>
<keyword evidence="5" id="KW-0346">Stress response</keyword>
<reference evidence="5 6" key="1">
    <citation type="submission" date="2020-01" db="EMBL/GenBank/DDBJ databases">
        <title>Draft genome sequence of Aspergillus udagawae IFM 53868.</title>
        <authorList>
            <person name="Takahashi H."/>
            <person name="Yaguchi T."/>
        </authorList>
    </citation>
    <scope>NUCLEOTIDE SEQUENCE [LARGE SCALE GENOMIC DNA]</scope>
    <source>
        <strain evidence="5 6">IFM 53868</strain>
    </source>
</reference>
<accession>A0ABQ1BDK0</accession>